<gene>
    <name evidence="1" type="ORF">MRB53_026752</name>
</gene>
<evidence type="ECO:0000313" key="2">
    <source>
        <dbReference type="Proteomes" id="UP001234297"/>
    </source>
</evidence>
<keyword evidence="2" id="KW-1185">Reference proteome</keyword>
<organism evidence="1 2">
    <name type="scientific">Persea americana</name>
    <name type="common">Avocado</name>
    <dbReference type="NCBI Taxonomy" id="3435"/>
    <lineage>
        <taxon>Eukaryota</taxon>
        <taxon>Viridiplantae</taxon>
        <taxon>Streptophyta</taxon>
        <taxon>Embryophyta</taxon>
        <taxon>Tracheophyta</taxon>
        <taxon>Spermatophyta</taxon>
        <taxon>Magnoliopsida</taxon>
        <taxon>Magnoliidae</taxon>
        <taxon>Laurales</taxon>
        <taxon>Lauraceae</taxon>
        <taxon>Persea</taxon>
    </lineage>
</organism>
<proteinExistence type="predicted"/>
<sequence length="346" mass="38769">MAITIIFAWTLRATTPSTHLIEYVLFKYHSSALCNLTTYNRELQKFIWQSSLEQLKRAISFMIPLKGTLLQFLDLIQLFKFRKASLHEHKETCFDNLASSTGSYILQNTRQHPLNPARRMLLQESYNLPAAHIIGVLPKELATVPSLGSGSFPAISNSSVGNRMKQSPAPASLPSEGAFLTLAVAMLFMCRSRTTATIVPWDTGSRGQLQNAFLTAVPKMTRAELETACEDFSNIVTTLPACTLYKGILSNGSEVAVASTYITSSKDWSNCSGKLFREKVDMFSSLNHKNFINISGYCEEEEPFVRMMVFEYVPNGYLFEHLHVKGAEHLDWPARVRIVMGVAYCL</sequence>
<dbReference type="Proteomes" id="UP001234297">
    <property type="component" value="Chromosome 8"/>
</dbReference>
<reference evidence="1 2" key="1">
    <citation type="journal article" date="2022" name="Hortic Res">
        <title>A haplotype resolved chromosomal level avocado genome allows analysis of novel avocado genes.</title>
        <authorList>
            <person name="Nath O."/>
            <person name="Fletcher S.J."/>
            <person name="Hayward A."/>
            <person name="Shaw L.M."/>
            <person name="Masouleh A.K."/>
            <person name="Furtado A."/>
            <person name="Henry R.J."/>
            <person name="Mitter N."/>
        </authorList>
    </citation>
    <scope>NUCLEOTIDE SEQUENCE [LARGE SCALE GENOMIC DNA]</scope>
    <source>
        <strain evidence="2">cv. Hass</strain>
    </source>
</reference>
<name>A0ACC2LIY3_PERAE</name>
<evidence type="ECO:0000313" key="1">
    <source>
        <dbReference type="EMBL" id="KAJ8633416.1"/>
    </source>
</evidence>
<accession>A0ACC2LIY3</accession>
<comment type="caution">
    <text evidence="1">The sequence shown here is derived from an EMBL/GenBank/DDBJ whole genome shotgun (WGS) entry which is preliminary data.</text>
</comment>
<dbReference type="EMBL" id="CM056816">
    <property type="protein sequence ID" value="KAJ8633416.1"/>
    <property type="molecule type" value="Genomic_DNA"/>
</dbReference>
<protein>
    <submittedName>
        <fullName evidence="1">Uncharacterized protein</fullName>
    </submittedName>
</protein>